<feature type="non-terminal residue" evidence="2">
    <location>
        <position position="186"/>
    </location>
</feature>
<dbReference type="Proteomes" id="UP000002282">
    <property type="component" value="Chromosome 2L"/>
</dbReference>
<dbReference type="EMBL" id="CM000157">
    <property type="protein sequence ID" value="KRJ97900.1"/>
    <property type="molecule type" value="Genomic_DNA"/>
</dbReference>
<organism evidence="2 3">
    <name type="scientific">Drosophila yakuba</name>
    <name type="common">Fruit fly</name>
    <dbReference type="NCBI Taxonomy" id="7245"/>
    <lineage>
        <taxon>Eukaryota</taxon>
        <taxon>Metazoa</taxon>
        <taxon>Ecdysozoa</taxon>
        <taxon>Arthropoda</taxon>
        <taxon>Hexapoda</taxon>
        <taxon>Insecta</taxon>
        <taxon>Pterygota</taxon>
        <taxon>Neoptera</taxon>
        <taxon>Endopterygota</taxon>
        <taxon>Diptera</taxon>
        <taxon>Brachycera</taxon>
        <taxon>Muscomorpha</taxon>
        <taxon>Ephydroidea</taxon>
        <taxon>Drosophilidae</taxon>
        <taxon>Drosophila</taxon>
        <taxon>Sophophora</taxon>
    </lineage>
</organism>
<evidence type="ECO:0000256" key="1">
    <source>
        <dbReference type="SAM" id="MobiDB-lite"/>
    </source>
</evidence>
<evidence type="ECO:0000313" key="2">
    <source>
        <dbReference type="EMBL" id="KRJ97900.1"/>
    </source>
</evidence>
<feature type="compositionally biased region" description="Polar residues" evidence="1">
    <location>
        <begin position="136"/>
        <end position="150"/>
    </location>
</feature>
<evidence type="ECO:0000313" key="3">
    <source>
        <dbReference type="Proteomes" id="UP000002282"/>
    </source>
</evidence>
<feature type="compositionally biased region" description="Low complexity" evidence="1">
    <location>
        <begin position="157"/>
        <end position="166"/>
    </location>
</feature>
<keyword evidence="3" id="KW-1185">Reference proteome</keyword>
<sequence length="186" mass="20744">MKNADICAREFGVNRAPKTGDCVASFHLHKPPIKNCSNVDLIKPIPRAAVPTAIKSTRLTVRIEFNPVPDFGSDRRTQSRAQFFVLIRLKPSETAAPNSETHVCYTESRMEHHTDTATDRFQSTCFPKSVFHFGKQQNPTPLASKDQPSCQDEKSGPNRGPGVPVPVRNQLCRRFVRIKLCTGGDQ</sequence>
<dbReference type="AlphaFoldDB" id="A0A0R1DKX8"/>
<accession>A0A0R1DKX8</accession>
<reference evidence="2 3" key="1">
    <citation type="journal article" date="2007" name="Nature">
        <title>Evolution of genes and genomes on the Drosophila phylogeny.</title>
        <authorList>
            <consortium name="Drosophila 12 Genomes Consortium"/>
            <person name="Clark A.G."/>
            <person name="Eisen M.B."/>
            <person name="Smith D.R."/>
            <person name="Bergman C.M."/>
            <person name="Oliver B."/>
            <person name="Markow T.A."/>
            <person name="Kaufman T.C."/>
            <person name="Kellis M."/>
            <person name="Gelbart W."/>
            <person name="Iyer V.N."/>
            <person name="Pollard D.A."/>
            <person name="Sackton T.B."/>
            <person name="Larracuente A.M."/>
            <person name="Singh N.D."/>
            <person name="Abad J.P."/>
            <person name="Abt D.N."/>
            <person name="Adryan B."/>
            <person name="Aguade M."/>
            <person name="Akashi H."/>
            <person name="Anderson W.W."/>
            <person name="Aquadro C.F."/>
            <person name="Ardell D.H."/>
            <person name="Arguello R."/>
            <person name="Artieri C.G."/>
            <person name="Barbash D.A."/>
            <person name="Barker D."/>
            <person name="Barsanti P."/>
            <person name="Batterham P."/>
            <person name="Batzoglou S."/>
            <person name="Begun D."/>
            <person name="Bhutkar A."/>
            <person name="Blanco E."/>
            <person name="Bosak S.A."/>
            <person name="Bradley R.K."/>
            <person name="Brand A.D."/>
            <person name="Brent M.R."/>
            <person name="Brooks A.N."/>
            <person name="Brown R.H."/>
            <person name="Butlin R.K."/>
            <person name="Caggese C."/>
            <person name="Calvi B.R."/>
            <person name="Bernardo de Carvalho A."/>
            <person name="Caspi A."/>
            <person name="Castrezana S."/>
            <person name="Celniker S.E."/>
            <person name="Chang J.L."/>
            <person name="Chapple C."/>
            <person name="Chatterji S."/>
            <person name="Chinwalla A."/>
            <person name="Civetta A."/>
            <person name="Clifton S.W."/>
            <person name="Comeron J.M."/>
            <person name="Costello J.C."/>
            <person name="Coyne J.A."/>
            <person name="Daub J."/>
            <person name="David R.G."/>
            <person name="Delcher A.L."/>
            <person name="Delehaunty K."/>
            <person name="Do C.B."/>
            <person name="Ebling H."/>
            <person name="Edwards K."/>
            <person name="Eickbush T."/>
            <person name="Evans J.D."/>
            <person name="Filipski A."/>
            <person name="Findeiss S."/>
            <person name="Freyhult E."/>
            <person name="Fulton L."/>
            <person name="Fulton R."/>
            <person name="Garcia A.C."/>
            <person name="Gardiner A."/>
            <person name="Garfield D.A."/>
            <person name="Garvin B.E."/>
            <person name="Gibson G."/>
            <person name="Gilbert D."/>
            <person name="Gnerre S."/>
            <person name="Godfrey J."/>
            <person name="Good R."/>
            <person name="Gotea V."/>
            <person name="Gravely B."/>
            <person name="Greenberg A.J."/>
            <person name="Griffiths-Jones S."/>
            <person name="Gross S."/>
            <person name="Guigo R."/>
            <person name="Gustafson E.A."/>
            <person name="Haerty W."/>
            <person name="Hahn M.W."/>
            <person name="Halligan D.L."/>
            <person name="Halpern A.L."/>
            <person name="Halter G.M."/>
            <person name="Han M.V."/>
            <person name="Heger A."/>
            <person name="Hillier L."/>
            <person name="Hinrichs A.S."/>
            <person name="Holmes I."/>
            <person name="Hoskins R.A."/>
            <person name="Hubisz M.J."/>
            <person name="Hultmark D."/>
            <person name="Huntley M.A."/>
            <person name="Jaffe D.B."/>
            <person name="Jagadeeshan S."/>
            <person name="Jeck W.R."/>
            <person name="Johnson J."/>
            <person name="Jones C.D."/>
            <person name="Jordan W.C."/>
            <person name="Karpen G.H."/>
            <person name="Kataoka E."/>
            <person name="Keightley P.D."/>
            <person name="Kheradpour P."/>
            <person name="Kirkness E.F."/>
            <person name="Koerich L.B."/>
            <person name="Kristiansen K."/>
            <person name="Kudrna D."/>
            <person name="Kulathinal R.J."/>
            <person name="Kumar S."/>
            <person name="Kwok R."/>
            <person name="Lander E."/>
            <person name="Langley C.H."/>
            <person name="Lapoint R."/>
            <person name="Lazzaro B.P."/>
            <person name="Lee S.J."/>
            <person name="Levesque L."/>
            <person name="Li R."/>
            <person name="Lin C.F."/>
            <person name="Lin M.F."/>
            <person name="Lindblad-Toh K."/>
            <person name="Llopart A."/>
            <person name="Long M."/>
            <person name="Low L."/>
            <person name="Lozovsky E."/>
            <person name="Lu J."/>
            <person name="Luo M."/>
            <person name="Machado C.A."/>
            <person name="Makalowski W."/>
            <person name="Marzo M."/>
            <person name="Matsuda M."/>
            <person name="Matzkin L."/>
            <person name="McAllister B."/>
            <person name="McBride C.S."/>
            <person name="McKernan B."/>
            <person name="McKernan K."/>
            <person name="Mendez-Lago M."/>
            <person name="Minx P."/>
            <person name="Mollenhauer M.U."/>
            <person name="Montooth K."/>
            <person name="Mount S.M."/>
            <person name="Mu X."/>
            <person name="Myers E."/>
            <person name="Negre B."/>
            <person name="Newfeld S."/>
            <person name="Nielsen R."/>
            <person name="Noor M.A."/>
            <person name="O'Grady P."/>
            <person name="Pachter L."/>
            <person name="Papaceit M."/>
            <person name="Parisi M.J."/>
            <person name="Parisi M."/>
            <person name="Parts L."/>
            <person name="Pedersen J.S."/>
            <person name="Pesole G."/>
            <person name="Phillippy A.M."/>
            <person name="Ponting C.P."/>
            <person name="Pop M."/>
            <person name="Porcelli D."/>
            <person name="Powell J.R."/>
            <person name="Prohaska S."/>
            <person name="Pruitt K."/>
            <person name="Puig M."/>
            <person name="Quesneville H."/>
            <person name="Ram K.R."/>
            <person name="Rand D."/>
            <person name="Rasmussen M.D."/>
            <person name="Reed L.K."/>
            <person name="Reenan R."/>
            <person name="Reily A."/>
            <person name="Remington K.A."/>
            <person name="Rieger T.T."/>
            <person name="Ritchie M.G."/>
            <person name="Robin C."/>
            <person name="Rogers Y.H."/>
            <person name="Rohde C."/>
            <person name="Rozas J."/>
            <person name="Rubenfield M.J."/>
            <person name="Ruiz A."/>
            <person name="Russo S."/>
            <person name="Salzberg S.L."/>
            <person name="Sanchez-Gracia A."/>
            <person name="Saranga D.J."/>
            <person name="Sato H."/>
            <person name="Schaeffer S.W."/>
            <person name="Schatz M.C."/>
            <person name="Schlenke T."/>
            <person name="Schwartz R."/>
            <person name="Segarra C."/>
            <person name="Singh R.S."/>
            <person name="Sirot L."/>
            <person name="Sirota M."/>
            <person name="Sisneros N.B."/>
            <person name="Smith C.D."/>
            <person name="Smith T.F."/>
            <person name="Spieth J."/>
            <person name="Stage D.E."/>
            <person name="Stark A."/>
            <person name="Stephan W."/>
            <person name="Strausberg R.L."/>
            <person name="Strempel S."/>
            <person name="Sturgill D."/>
            <person name="Sutton G."/>
            <person name="Sutton G.G."/>
            <person name="Tao W."/>
            <person name="Teichmann S."/>
            <person name="Tobari Y.N."/>
            <person name="Tomimura Y."/>
            <person name="Tsolas J.M."/>
            <person name="Valente V.L."/>
            <person name="Venter E."/>
            <person name="Venter J.C."/>
            <person name="Vicario S."/>
            <person name="Vieira F.G."/>
            <person name="Vilella A.J."/>
            <person name="Villasante A."/>
            <person name="Walenz B."/>
            <person name="Wang J."/>
            <person name="Wasserman M."/>
            <person name="Watts T."/>
            <person name="Wilson D."/>
            <person name="Wilson R.K."/>
            <person name="Wing R.A."/>
            <person name="Wolfner M.F."/>
            <person name="Wong A."/>
            <person name="Wong G.K."/>
            <person name="Wu C.I."/>
            <person name="Wu G."/>
            <person name="Yamamoto D."/>
            <person name="Yang H.P."/>
            <person name="Yang S.P."/>
            <person name="Yorke J.A."/>
            <person name="Yoshida K."/>
            <person name="Zdobnov E."/>
            <person name="Zhang P."/>
            <person name="Zhang Y."/>
            <person name="Zimin A.V."/>
            <person name="Baldwin J."/>
            <person name="Abdouelleil A."/>
            <person name="Abdulkadir J."/>
            <person name="Abebe A."/>
            <person name="Abera B."/>
            <person name="Abreu J."/>
            <person name="Acer S.C."/>
            <person name="Aftuck L."/>
            <person name="Alexander A."/>
            <person name="An P."/>
            <person name="Anderson E."/>
            <person name="Anderson S."/>
            <person name="Arachi H."/>
            <person name="Azer M."/>
            <person name="Bachantsang P."/>
            <person name="Barry A."/>
            <person name="Bayul T."/>
            <person name="Berlin A."/>
            <person name="Bessette D."/>
            <person name="Bloom T."/>
            <person name="Blye J."/>
            <person name="Boguslavskiy L."/>
            <person name="Bonnet C."/>
            <person name="Boukhgalter B."/>
            <person name="Bourzgui I."/>
            <person name="Brown A."/>
            <person name="Cahill P."/>
            <person name="Channer S."/>
            <person name="Cheshatsang Y."/>
            <person name="Chuda L."/>
            <person name="Citroen M."/>
            <person name="Collymore A."/>
            <person name="Cooke P."/>
            <person name="Costello M."/>
            <person name="D'Aco K."/>
            <person name="Daza R."/>
            <person name="De Haan G."/>
            <person name="DeGray S."/>
            <person name="DeMaso C."/>
            <person name="Dhargay N."/>
            <person name="Dooley K."/>
            <person name="Dooley E."/>
            <person name="Doricent M."/>
            <person name="Dorje P."/>
            <person name="Dorjee K."/>
            <person name="Dupes A."/>
            <person name="Elong R."/>
            <person name="Falk J."/>
            <person name="Farina A."/>
            <person name="Faro S."/>
            <person name="Ferguson D."/>
            <person name="Fisher S."/>
            <person name="Foley C.D."/>
            <person name="Franke A."/>
            <person name="Friedrich D."/>
            <person name="Gadbois L."/>
            <person name="Gearin G."/>
            <person name="Gearin C.R."/>
            <person name="Giannoukos G."/>
            <person name="Goode T."/>
            <person name="Graham J."/>
            <person name="Grandbois E."/>
            <person name="Grewal S."/>
            <person name="Gyaltsen K."/>
            <person name="Hafez N."/>
            <person name="Hagos B."/>
            <person name="Hall J."/>
            <person name="Henson C."/>
            <person name="Hollinger A."/>
            <person name="Honan T."/>
            <person name="Huard M.D."/>
            <person name="Hughes L."/>
            <person name="Hurhula B."/>
            <person name="Husby M.E."/>
            <person name="Kamat A."/>
            <person name="Kanga B."/>
            <person name="Kashin S."/>
            <person name="Khazanovich D."/>
            <person name="Kisner P."/>
            <person name="Lance K."/>
            <person name="Lara M."/>
            <person name="Lee W."/>
            <person name="Lennon N."/>
            <person name="Letendre F."/>
            <person name="LeVine R."/>
            <person name="Lipovsky A."/>
            <person name="Liu X."/>
            <person name="Liu J."/>
            <person name="Liu S."/>
            <person name="Lokyitsang T."/>
            <person name="Lokyitsang Y."/>
            <person name="Lubonja R."/>
            <person name="Lui A."/>
            <person name="MacDonald P."/>
            <person name="Magnisalis V."/>
            <person name="Maru K."/>
            <person name="Matthews C."/>
            <person name="McCusker W."/>
            <person name="McDonough S."/>
            <person name="Mehta T."/>
            <person name="Meldrim J."/>
            <person name="Meneus L."/>
            <person name="Mihai O."/>
            <person name="Mihalev A."/>
            <person name="Mihova T."/>
            <person name="Mittelman R."/>
            <person name="Mlenga V."/>
            <person name="Montmayeur A."/>
            <person name="Mulrain L."/>
            <person name="Navidi A."/>
            <person name="Naylor J."/>
            <person name="Negash T."/>
            <person name="Nguyen T."/>
            <person name="Nguyen N."/>
            <person name="Nicol R."/>
            <person name="Norbu C."/>
            <person name="Norbu N."/>
            <person name="Novod N."/>
            <person name="O'Neill B."/>
            <person name="Osman S."/>
            <person name="Markiewicz E."/>
            <person name="Oyono O.L."/>
            <person name="Patti C."/>
            <person name="Phunkhang P."/>
            <person name="Pierre F."/>
            <person name="Priest M."/>
            <person name="Raghuraman S."/>
            <person name="Rege F."/>
            <person name="Reyes R."/>
            <person name="Rise C."/>
            <person name="Rogov P."/>
            <person name="Ross K."/>
            <person name="Ryan E."/>
            <person name="Settipalli S."/>
            <person name="Shea T."/>
            <person name="Sherpa N."/>
            <person name="Shi L."/>
            <person name="Shih D."/>
            <person name="Sparrow T."/>
            <person name="Spaulding J."/>
            <person name="Stalker J."/>
            <person name="Stange-Thomann N."/>
            <person name="Stavropoulos S."/>
            <person name="Stone C."/>
            <person name="Strader C."/>
            <person name="Tesfaye S."/>
            <person name="Thomson T."/>
            <person name="Thoulutsang Y."/>
            <person name="Thoulutsang D."/>
            <person name="Topham K."/>
            <person name="Topping I."/>
            <person name="Tsamla T."/>
            <person name="Vassiliev H."/>
            <person name="Vo A."/>
            <person name="Wangchuk T."/>
            <person name="Wangdi T."/>
            <person name="Weiand M."/>
            <person name="Wilkinson J."/>
            <person name="Wilson A."/>
            <person name="Yadav S."/>
            <person name="Young G."/>
            <person name="Yu Q."/>
            <person name="Zembek L."/>
            <person name="Zhong D."/>
            <person name="Zimmer A."/>
            <person name="Zwirko Z."/>
            <person name="Jaffe D.B."/>
            <person name="Alvarez P."/>
            <person name="Brockman W."/>
            <person name="Butler J."/>
            <person name="Chin C."/>
            <person name="Gnerre S."/>
            <person name="Grabherr M."/>
            <person name="Kleber M."/>
            <person name="Mauceli E."/>
            <person name="MacCallum I."/>
        </authorList>
    </citation>
    <scope>NUCLEOTIDE SEQUENCE [LARGE SCALE GENOMIC DNA]</scope>
    <source>
        <strain evidence="3">Tai18E2 / Tucson 14021-0261.01</strain>
    </source>
</reference>
<proteinExistence type="predicted"/>
<reference evidence="2 3" key="2">
    <citation type="journal article" date="2007" name="PLoS Biol.">
        <title>Principles of genome evolution in the Drosophila melanogaster species group.</title>
        <authorList>
            <person name="Ranz J.M."/>
            <person name="Maurin D."/>
            <person name="Chan Y.S."/>
            <person name="von Grotthuss M."/>
            <person name="Hillier L.W."/>
            <person name="Roote J."/>
            <person name="Ashburner M."/>
            <person name="Bergman C.M."/>
        </authorList>
    </citation>
    <scope>NUCLEOTIDE SEQUENCE [LARGE SCALE GENOMIC DNA]</scope>
    <source>
        <strain evidence="3">Tai18E2 / Tucson 14021-0261.01</strain>
    </source>
</reference>
<protein>
    <submittedName>
        <fullName evidence="2">Uncharacterized protein</fullName>
    </submittedName>
</protein>
<gene>
    <name evidence="2" type="primary">Dyak\GE28047</name>
    <name evidence="2" type="synonym">GE28047</name>
    <name evidence="2" type="ORF">Dyak_GE28047</name>
</gene>
<dbReference type="KEGG" id="dya:Dyak_GE28047"/>
<name>A0A0R1DKX8_DROYA</name>
<feature type="region of interest" description="Disordered" evidence="1">
    <location>
        <begin position="136"/>
        <end position="166"/>
    </location>
</feature>